<comment type="caution">
    <text evidence="1">The sequence shown here is derived from an EMBL/GenBank/DDBJ whole genome shotgun (WGS) entry which is preliminary data.</text>
</comment>
<gene>
    <name evidence="1" type="ORF">BV22DRAFT_1032676</name>
</gene>
<evidence type="ECO:0000313" key="2">
    <source>
        <dbReference type="Proteomes" id="UP000790709"/>
    </source>
</evidence>
<protein>
    <submittedName>
        <fullName evidence="1">Uncharacterized protein</fullName>
    </submittedName>
</protein>
<dbReference type="EMBL" id="MU266379">
    <property type="protein sequence ID" value="KAH7926678.1"/>
    <property type="molecule type" value="Genomic_DNA"/>
</dbReference>
<keyword evidence="2" id="KW-1185">Reference proteome</keyword>
<accession>A0ACB8BQ43</accession>
<name>A0ACB8BQ43_9AGAM</name>
<organism evidence="1 2">
    <name type="scientific">Leucogyrophana mollusca</name>
    <dbReference type="NCBI Taxonomy" id="85980"/>
    <lineage>
        <taxon>Eukaryota</taxon>
        <taxon>Fungi</taxon>
        <taxon>Dikarya</taxon>
        <taxon>Basidiomycota</taxon>
        <taxon>Agaricomycotina</taxon>
        <taxon>Agaricomycetes</taxon>
        <taxon>Agaricomycetidae</taxon>
        <taxon>Boletales</taxon>
        <taxon>Boletales incertae sedis</taxon>
        <taxon>Leucogyrophana</taxon>
    </lineage>
</organism>
<sequence>MGTTAEVTAPDMAFDPVYNQANCRPKPSQVTSYLFETHPSEALPALAMDKERITVAVYNVVRTIPAQKVTSCGHIAKLIGMPKSSKQVKDAVRFISHTTPPVPWHRVVSTSGIISTGESCHQRDILVEEGVPVHIGSHGESRVDFDQWGWFPSIGSLVSYTDSDGESEVEWGS</sequence>
<evidence type="ECO:0000313" key="1">
    <source>
        <dbReference type="EMBL" id="KAH7926678.1"/>
    </source>
</evidence>
<proteinExistence type="predicted"/>
<dbReference type="Proteomes" id="UP000790709">
    <property type="component" value="Unassembled WGS sequence"/>
</dbReference>
<reference evidence="1" key="1">
    <citation type="journal article" date="2021" name="New Phytol.">
        <title>Evolutionary innovations through gain and loss of genes in the ectomycorrhizal Boletales.</title>
        <authorList>
            <person name="Wu G."/>
            <person name="Miyauchi S."/>
            <person name="Morin E."/>
            <person name="Kuo A."/>
            <person name="Drula E."/>
            <person name="Varga T."/>
            <person name="Kohler A."/>
            <person name="Feng B."/>
            <person name="Cao Y."/>
            <person name="Lipzen A."/>
            <person name="Daum C."/>
            <person name="Hundley H."/>
            <person name="Pangilinan J."/>
            <person name="Johnson J."/>
            <person name="Barry K."/>
            <person name="LaButti K."/>
            <person name="Ng V."/>
            <person name="Ahrendt S."/>
            <person name="Min B."/>
            <person name="Choi I.G."/>
            <person name="Park H."/>
            <person name="Plett J.M."/>
            <person name="Magnuson J."/>
            <person name="Spatafora J.W."/>
            <person name="Nagy L.G."/>
            <person name="Henrissat B."/>
            <person name="Grigoriev I.V."/>
            <person name="Yang Z.L."/>
            <person name="Xu J."/>
            <person name="Martin F.M."/>
        </authorList>
    </citation>
    <scope>NUCLEOTIDE SEQUENCE</scope>
    <source>
        <strain evidence="1">KUC20120723A-06</strain>
    </source>
</reference>